<sequence length="64" mass="6681">MTDFATGRRQVADKGWALTMAATRPQEGHAAATEPSGRLHPRAGVPPAVTGPVEDATTQGRDRG</sequence>
<evidence type="ECO:0000313" key="2">
    <source>
        <dbReference type="EMBL" id="AHE38698.1"/>
    </source>
</evidence>
<dbReference type="EMBL" id="KF602047">
    <property type="protein sequence ID" value="AHE38698.1"/>
    <property type="molecule type" value="Genomic_DNA"/>
</dbReference>
<evidence type="ECO:0000256" key="1">
    <source>
        <dbReference type="SAM" id="MobiDB-lite"/>
    </source>
</evidence>
<organism evidence="2">
    <name type="scientific">Streptomyces sp. FR1</name>
    <dbReference type="NCBI Taxonomy" id="349971"/>
    <lineage>
        <taxon>Bacteria</taxon>
        <taxon>Bacillati</taxon>
        <taxon>Actinomycetota</taxon>
        <taxon>Actinomycetes</taxon>
        <taxon>Kitasatosporales</taxon>
        <taxon>Streptomycetaceae</taxon>
        <taxon>Streptomyces</taxon>
    </lineage>
</organism>
<proteinExistence type="predicted"/>
<protein>
    <submittedName>
        <fullName evidence="2">Uncharacterized protein</fullName>
    </submittedName>
</protein>
<reference evidence="2" key="1">
    <citation type="submission" date="2013-09" db="EMBL/GenBank/DDBJ databases">
        <title>Complete nucleotide sequence of Streptomyces linear plasmid pFRL2.</title>
        <authorList>
            <person name="Chen Z."/>
            <person name="Fang P."/>
            <person name="Qin Z."/>
        </authorList>
    </citation>
    <scope>NUCLEOTIDE SEQUENCE</scope>
    <source>
        <plasmid evidence="2">pFRL2</plasmid>
    </source>
</reference>
<feature type="region of interest" description="Disordered" evidence="1">
    <location>
        <begin position="23"/>
        <end position="64"/>
    </location>
</feature>
<name>V9Z3J5_9ACTN</name>
<gene>
    <name evidence="2" type="ORF">pFRL2_23c</name>
</gene>
<accession>V9Z3J5</accession>
<dbReference type="AlphaFoldDB" id="V9Z3J5"/>
<keyword evidence="2" id="KW-0614">Plasmid</keyword>
<geneLocation type="plasmid" evidence="2">
    <name>pFRL2</name>
</geneLocation>